<dbReference type="GO" id="GO:0005829">
    <property type="term" value="C:cytosol"/>
    <property type="evidence" value="ECO:0007669"/>
    <property type="project" value="TreeGrafter"/>
</dbReference>
<dbReference type="GO" id="GO:0016799">
    <property type="term" value="F:hydrolase activity, hydrolyzing N-glycosyl compounds"/>
    <property type="evidence" value="ECO:0007669"/>
    <property type="project" value="TreeGrafter"/>
</dbReference>
<keyword evidence="2" id="KW-0378">Hydrolase</keyword>
<dbReference type="SUPFAM" id="SSF102405">
    <property type="entry name" value="MCP/YpsA-like"/>
    <property type="match status" value="1"/>
</dbReference>
<evidence type="ECO:0000256" key="1">
    <source>
        <dbReference type="ARBA" id="ARBA00006763"/>
    </source>
</evidence>
<dbReference type="InterPro" id="IPR005269">
    <property type="entry name" value="LOG"/>
</dbReference>
<gene>
    <name evidence="3" type="ORF">BJR07_27735</name>
</gene>
<evidence type="ECO:0000256" key="2">
    <source>
        <dbReference type="RuleBase" id="RU363015"/>
    </source>
</evidence>
<sequence length="192" mass="21144">MNSICVFCGSNFGESEEYKNTAEKLGEFLGEKNTTLIYGGGKVGLMGSVANSALQAGGNVVGIIPEFLRDKEIAHQGLTDLIVVDSMHSRKQKMSELADGFIVLPGGYGTYEEMFEVLSWGQIGIHKKPVGLINVDGFFDPLLKMLQHTVDKGFARPENLNLILSSTNIEELFAQMKDYNHVIVNKWVDKKA</sequence>
<dbReference type="AlphaFoldDB" id="A0A151UWT3"/>
<reference evidence="3 4" key="1">
    <citation type="submission" date="2016-11" db="EMBL/GenBank/DDBJ databases">
        <title>Identification of Bacillus cereus isolated from egg-white.</title>
        <authorList>
            <person name="Soni A."/>
            <person name="Oey I."/>
            <person name="Silcock P."/>
            <person name="Bremer P."/>
        </authorList>
    </citation>
    <scope>NUCLEOTIDE SEQUENCE [LARGE SCALE GENOMIC DNA]</scope>
    <source>
        <strain evidence="3 4">NZAS03</strain>
    </source>
</reference>
<proteinExistence type="inferred from homology"/>
<protein>
    <recommendedName>
        <fullName evidence="2">Cytokinin riboside 5'-monophosphate phosphoribohydrolase</fullName>
        <ecNumber evidence="2">3.2.2.n1</ecNumber>
    </recommendedName>
</protein>
<dbReference type="FunFam" id="3.40.50.450:FF:000012">
    <property type="entry name" value="LOG family protein YvdD"/>
    <property type="match status" value="1"/>
</dbReference>
<evidence type="ECO:0000313" key="3">
    <source>
        <dbReference type="EMBL" id="OKA32533.1"/>
    </source>
</evidence>
<evidence type="ECO:0000313" key="4">
    <source>
        <dbReference type="Proteomes" id="UP000186535"/>
    </source>
</evidence>
<accession>A0A151UWT3</accession>
<name>A0A151UWT3_BACCE</name>
<dbReference type="GO" id="GO:0009691">
    <property type="term" value="P:cytokinin biosynthetic process"/>
    <property type="evidence" value="ECO:0007669"/>
    <property type="project" value="UniProtKB-UniRule"/>
</dbReference>
<comment type="similarity">
    <text evidence="1 2">Belongs to the LOG family.</text>
</comment>
<dbReference type="RefSeq" id="WP_001084316.1">
    <property type="nucleotide sequence ID" value="NZ_CAKJVO010000022.1"/>
</dbReference>
<dbReference type="InterPro" id="IPR031100">
    <property type="entry name" value="LOG_fam"/>
</dbReference>
<dbReference type="Gene3D" id="3.40.50.450">
    <property type="match status" value="1"/>
</dbReference>
<dbReference type="Pfam" id="PF03641">
    <property type="entry name" value="Lysine_decarbox"/>
    <property type="match status" value="1"/>
</dbReference>
<dbReference type="NCBIfam" id="TIGR00730">
    <property type="entry name" value="Rossman fold protein, TIGR00730 family"/>
    <property type="match status" value="1"/>
</dbReference>
<dbReference type="PATRIC" id="fig|1396.435.peg.5226"/>
<keyword evidence="2" id="KW-0203">Cytokinin biosynthesis</keyword>
<dbReference type="PANTHER" id="PTHR31223">
    <property type="entry name" value="LOG FAMILY PROTEIN YJL055W"/>
    <property type="match status" value="1"/>
</dbReference>
<dbReference type="EMBL" id="MPON01000020">
    <property type="protein sequence ID" value="OKA32533.1"/>
    <property type="molecule type" value="Genomic_DNA"/>
</dbReference>
<dbReference type="EC" id="3.2.2.n1" evidence="2"/>
<dbReference type="PANTHER" id="PTHR31223:SF70">
    <property type="entry name" value="LOG FAMILY PROTEIN YJL055W"/>
    <property type="match status" value="1"/>
</dbReference>
<organism evidence="3 4">
    <name type="scientific">Bacillus cereus</name>
    <dbReference type="NCBI Taxonomy" id="1396"/>
    <lineage>
        <taxon>Bacteria</taxon>
        <taxon>Bacillati</taxon>
        <taxon>Bacillota</taxon>
        <taxon>Bacilli</taxon>
        <taxon>Bacillales</taxon>
        <taxon>Bacillaceae</taxon>
        <taxon>Bacillus</taxon>
        <taxon>Bacillus cereus group</taxon>
    </lineage>
</organism>
<comment type="caution">
    <text evidence="3">The sequence shown here is derived from an EMBL/GenBank/DDBJ whole genome shotgun (WGS) entry which is preliminary data.</text>
</comment>
<dbReference type="Proteomes" id="UP000186535">
    <property type="component" value="Unassembled WGS sequence"/>
</dbReference>